<evidence type="ECO:0000313" key="3">
    <source>
        <dbReference type="Proteomes" id="UP001526201"/>
    </source>
</evidence>
<feature type="region of interest" description="Disordered" evidence="1">
    <location>
        <begin position="92"/>
        <end position="139"/>
    </location>
</feature>
<proteinExistence type="predicted"/>
<keyword evidence="3" id="KW-1185">Reference proteome</keyword>
<dbReference type="Proteomes" id="UP001526201">
    <property type="component" value="Unassembled WGS sequence"/>
</dbReference>
<accession>A0ABT3C6H9</accession>
<name>A0ABT3C6H9_9MYCO</name>
<evidence type="ECO:0000313" key="2">
    <source>
        <dbReference type="EMBL" id="MCV7225065.1"/>
    </source>
</evidence>
<dbReference type="RefSeq" id="WP_264065816.1">
    <property type="nucleotide sequence ID" value="NZ_JACKTY010000012.1"/>
</dbReference>
<evidence type="ECO:0008006" key="4">
    <source>
        <dbReference type="Google" id="ProtNLM"/>
    </source>
</evidence>
<organism evidence="2 3">
    <name type="scientific">Mycolicibacterium komossense</name>
    <dbReference type="NCBI Taxonomy" id="1779"/>
    <lineage>
        <taxon>Bacteria</taxon>
        <taxon>Bacillati</taxon>
        <taxon>Actinomycetota</taxon>
        <taxon>Actinomycetes</taxon>
        <taxon>Mycobacteriales</taxon>
        <taxon>Mycobacteriaceae</taxon>
        <taxon>Mycolicibacterium</taxon>
    </lineage>
</organism>
<dbReference type="EMBL" id="JACKTY010000012">
    <property type="protein sequence ID" value="MCV7225065.1"/>
    <property type="molecule type" value="Genomic_DNA"/>
</dbReference>
<protein>
    <recommendedName>
        <fullName evidence="4">HNH endonuclease</fullName>
    </recommendedName>
</protein>
<gene>
    <name evidence="2" type="ORF">H7J73_03295</name>
</gene>
<feature type="compositionally biased region" description="Pro residues" evidence="1">
    <location>
        <begin position="96"/>
        <end position="118"/>
    </location>
</feature>
<sequence length="139" mass="14507">MNDSGSPTGHDDLGPELRQLAQAILDRIDPAVRGAAAMAAARSAGDPGRCQVLWCPVCALAALVTGEEHPLLTMIGEHSVALLTVIRMMVDGSAMPTPPPAPAPEPPDGAHPDGPPDQEPPEVRPTTGRYQPITIIVEE</sequence>
<evidence type="ECO:0000256" key="1">
    <source>
        <dbReference type="SAM" id="MobiDB-lite"/>
    </source>
</evidence>
<comment type="caution">
    <text evidence="2">The sequence shown here is derived from an EMBL/GenBank/DDBJ whole genome shotgun (WGS) entry which is preliminary data.</text>
</comment>
<reference evidence="2 3" key="1">
    <citation type="journal article" date="2022" name="BMC Genomics">
        <title>Comparative genome analysis of mycobacteria focusing on tRNA and non-coding RNA.</title>
        <authorList>
            <person name="Behra P.R.K."/>
            <person name="Pettersson B.M.F."/>
            <person name="Ramesh M."/>
            <person name="Das S."/>
            <person name="Dasgupta S."/>
            <person name="Kirsebom L.A."/>
        </authorList>
    </citation>
    <scope>NUCLEOTIDE SEQUENCE [LARGE SCALE GENOMIC DNA]</scope>
    <source>
        <strain evidence="2 3">DSM 44078</strain>
    </source>
</reference>